<dbReference type="GO" id="GO:0009252">
    <property type="term" value="P:peptidoglycan biosynthetic process"/>
    <property type="evidence" value="ECO:0007669"/>
    <property type="project" value="UniProtKB-UniRule"/>
</dbReference>
<dbReference type="PROSITE" id="PS00924">
    <property type="entry name" value="ASP_GLU_RACEMASE_2"/>
    <property type="match status" value="1"/>
</dbReference>
<dbReference type="SUPFAM" id="SSF53681">
    <property type="entry name" value="Aspartate/glutamate racemase"/>
    <property type="match status" value="2"/>
</dbReference>
<evidence type="ECO:0000256" key="6">
    <source>
        <dbReference type="ARBA" id="ARBA00023316"/>
    </source>
</evidence>
<feature type="binding site" evidence="7">
    <location>
        <begin position="11"/>
        <end position="12"/>
    </location>
    <ligand>
        <name>substrate</name>
    </ligand>
</feature>
<dbReference type="GO" id="GO:0071555">
    <property type="term" value="P:cell wall organization"/>
    <property type="evidence" value="ECO:0007669"/>
    <property type="project" value="UniProtKB-KW"/>
</dbReference>
<dbReference type="PROSITE" id="PS00923">
    <property type="entry name" value="ASP_GLU_RACEMASE_1"/>
    <property type="match status" value="1"/>
</dbReference>
<name>A0A4R8H1A9_9FIRM</name>
<dbReference type="InterPro" id="IPR004391">
    <property type="entry name" value="Glu_race"/>
</dbReference>
<keyword evidence="6 7" id="KW-0961">Cell wall biogenesis/degradation</keyword>
<dbReference type="STRING" id="926561.GCA_000379025_00693"/>
<evidence type="ECO:0000256" key="3">
    <source>
        <dbReference type="ARBA" id="ARBA00022960"/>
    </source>
</evidence>
<comment type="function">
    <text evidence="7">Provides the (R)-glutamate required for cell wall biosynthesis.</text>
</comment>
<dbReference type="GO" id="GO:0008360">
    <property type="term" value="P:regulation of cell shape"/>
    <property type="evidence" value="ECO:0007669"/>
    <property type="project" value="UniProtKB-KW"/>
</dbReference>
<dbReference type="AlphaFoldDB" id="A0A4R8H1A9"/>
<reference evidence="8 9" key="1">
    <citation type="submission" date="2019-03" db="EMBL/GenBank/DDBJ databases">
        <title>Subsurface microbial communities from deep shales in Ohio and West Virginia, USA.</title>
        <authorList>
            <person name="Wrighton K."/>
        </authorList>
    </citation>
    <scope>NUCLEOTIDE SEQUENCE [LARGE SCALE GENOMIC DNA]</scope>
    <source>
        <strain evidence="8 9">MSL 6dP</strain>
    </source>
</reference>
<dbReference type="EMBL" id="SOEG01000026">
    <property type="protein sequence ID" value="TDX48794.1"/>
    <property type="molecule type" value="Genomic_DNA"/>
</dbReference>
<protein>
    <recommendedName>
        <fullName evidence="2 7">Glutamate racemase</fullName>
        <ecNumber evidence="2 7">5.1.1.3</ecNumber>
    </recommendedName>
</protein>
<proteinExistence type="inferred from homology"/>
<feature type="binding site" evidence="7">
    <location>
        <begin position="186"/>
        <end position="187"/>
    </location>
    <ligand>
        <name>substrate</name>
    </ligand>
</feature>
<feature type="active site" description="Proton donor/acceptor" evidence="7">
    <location>
        <position position="74"/>
    </location>
</feature>
<dbReference type="GO" id="GO:0008881">
    <property type="term" value="F:glutamate racemase activity"/>
    <property type="evidence" value="ECO:0007669"/>
    <property type="project" value="UniProtKB-UniRule"/>
</dbReference>
<evidence type="ECO:0000256" key="5">
    <source>
        <dbReference type="ARBA" id="ARBA00023235"/>
    </source>
</evidence>
<dbReference type="RefSeq" id="WP_134117926.1">
    <property type="nucleotide sequence ID" value="NZ_SOEG01000026.1"/>
</dbReference>
<evidence type="ECO:0000313" key="8">
    <source>
        <dbReference type="EMBL" id="TDX48794.1"/>
    </source>
</evidence>
<dbReference type="EC" id="5.1.1.3" evidence="2 7"/>
<feature type="binding site" evidence="7">
    <location>
        <begin position="43"/>
        <end position="44"/>
    </location>
    <ligand>
        <name>substrate</name>
    </ligand>
</feature>
<keyword evidence="4 7" id="KW-0573">Peptidoglycan synthesis</keyword>
<keyword evidence="3 7" id="KW-0133">Cell shape</keyword>
<dbReference type="FunFam" id="3.40.50.1860:FF:000001">
    <property type="entry name" value="Glutamate racemase"/>
    <property type="match status" value="1"/>
</dbReference>
<accession>A0A4R8H1A9</accession>
<dbReference type="InterPro" id="IPR015942">
    <property type="entry name" value="Asp/Glu/hydantoin_racemase"/>
</dbReference>
<evidence type="ECO:0000256" key="4">
    <source>
        <dbReference type="ARBA" id="ARBA00022984"/>
    </source>
</evidence>
<evidence type="ECO:0000256" key="2">
    <source>
        <dbReference type="ARBA" id="ARBA00013090"/>
    </source>
</evidence>
<dbReference type="InterPro" id="IPR001920">
    <property type="entry name" value="Asp/Glu_race"/>
</dbReference>
<sequence length="275" mass="30734">MDREGPIALFDSGVGGLTIAKEVISEFPQEQIVYFGDTAHLPYGPRSQEEVKGFVLKIIDYFVNINAKMIIIACNTATAAGLEAAKNKFDIPIIGPIQPGVEEAVLATNNRKVGIIATEGTINSGAYQNKLRKSDSKLEIFDQACPEFIPLVEIGDLYSSRTKQVVEGYLSSLKENDIDTLLLGCTHFPYLERAIREVMGERVNLIYPGRGIALKVREILESNALLNNPIEKKDNKFYVSDLDRLSKNFVKLGKEFLGFEELEFQRLDLWSKNNL</sequence>
<feature type="binding site" evidence="7">
    <location>
        <begin position="75"/>
        <end position="76"/>
    </location>
    <ligand>
        <name>substrate</name>
    </ligand>
</feature>
<dbReference type="InterPro" id="IPR018187">
    <property type="entry name" value="Asp/Glu_racemase_AS_1"/>
</dbReference>
<comment type="catalytic activity">
    <reaction evidence="1 7">
        <text>L-glutamate = D-glutamate</text>
        <dbReference type="Rhea" id="RHEA:12813"/>
        <dbReference type="ChEBI" id="CHEBI:29985"/>
        <dbReference type="ChEBI" id="CHEBI:29986"/>
        <dbReference type="EC" id="5.1.1.3"/>
    </reaction>
</comment>
<gene>
    <name evidence="7" type="primary">murI</name>
    <name evidence="8" type="ORF">C7959_12611</name>
</gene>
<evidence type="ECO:0000256" key="7">
    <source>
        <dbReference type="HAMAP-Rule" id="MF_00258"/>
    </source>
</evidence>
<comment type="pathway">
    <text evidence="7">Cell wall biogenesis; peptidoglycan biosynthesis.</text>
</comment>
<comment type="caution">
    <text evidence="8">The sequence shown here is derived from an EMBL/GenBank/DDBJ whole genome shotgun (WGS) entry which is preliminary data.</text>
</comment>
<dbReference type="Gene3D" id="3.40.50.1860">
    <property type="match status" value="2"/>
</dbReference>
<evidence type="ECO:0000313" key="9">
    <source>
        <dbReference type="Proteomes" id="UP000295832"/>
    </source>
</evidence>
<organism evidence="8 9">
    <name type="scientific">Orenia marismortui</name>
    <dbReference type="NCBI Taxonomy" id="46469"/>
    <lineage>
        <taxon>Bacteria</taxon>
        <taxon>Bacillati</taxon>
        <taxon>Bacillota</taxon>
        <taxon>Clostridia</taxon>
        <taxon>Halanaerobiales</taxon>
        <taxon>Halobacteroidaceae</taxon>
        <taxon>Orenia</taxon>
    </lineage>
</organism>
<keyword evidence="5 7" id="KW-0413">Isomerase</keyword>
<dbReference type="InterPro" id="IPR033134">
    <property type="entry name" value="Asp/Glu_racemase_AS_2"/>
</dbReference>
<dbReference type="Proteomes" id="UP000295832">
    <property type="component" value="Unassembled WGS sequence"/>
</dbReference>
<dbReference type="NCBIfam" id="TIGR00067">
    <property type="entry name" value="glut_race"/>
    <property type="match status" value="1"/>
</dbReference>
<dbReference type="HAMAP" id="MF_00258">
    <property type="entry name" value="Glu_racemase"/>
    <property type="match status" value="1"/>
</dbReference>
<dbReference type="Pfam" id="PF01177">
    <property type="entry name" value="Asp_Glu_race"/>
    <property type="match status" value="1"/>
</dbReference>
<dbReference type="UniPathway" id="UPA00219"/>
<dbReference type="PANTHER" id="PTHR21198">
    <property type="entry name" value="GLUTAMATE RACEMASE"/>
    <property type="match status" value="1"/>
</dbReference>
<comment type="similarity">
    <text evidence="7">Belongs to the aspartate/glutamate racemases family.</text>
</comment>
<feature type="active site" description="Proton donor/acceptor" evidence="7">
    <location>
        <position position="185"/>
    </location>
</feature>
<keyword evidence="9" id="KW-1185">Reference proteome</keyword>
<evidence type="ECO:0000256" key="1">
    <source>
        <dbReference type="ARBA" id="ARBA00001602"/>
    </source>
</evidence>
<dbReference type="PANTHER" id="PTHR21198:SF2">
    <property type="entry name" value="GLUTAMATE RACEMASE"/>
    <property type="match status" value="1"/>
</dbReference>